<organism evidence="2 3">
    <name type="scientific">Alteromonas salexigens</name>
    <dbReference type="NCBI Taxonomy" id="2982530"/>
    <lineage>
        <taxon>Bacteria</taxon>
        <taxon>Pseudomonadati</taxon>
        <taxon>Pseudomonadota</taxon>
        <taxon>Gammaproteobacteria</taxon>
        <taxon>Alteromonadales</taxon>
        <taxon>Alteromonadaceae</taxon>
        <taxon>Alteromonas/Salinimonas group</taxon>
        <taxon>Alteromonas</taxon>
    </lineage>
</organism>
<keyword evidence="1" id="KW-0175">Coiled coil</keyword>
<keyword evidence="3" id="KW-1185">Reference proteome</keyword>
<comment type="caution">
    <text evidence="2">The sequence shown here is derived from an EMBL/GenBank/DDBJ whole genome shotgun (WGS) entry which is preliminary data.</text>
</comment>
<proteinExistence type="predicted"/>
<gene>
    <name evidence="2" type="ORF">OCL06_07535</name>
</gene>
<reference evidence="3" key="1">
    <citation type="submission" date="2023-07" db="EMBL/GenBank/DDBJ databases">
        <title>Study on multiphase classification of strain Alteromonas salexigens isolated from the Yellow Sea.</title>
        <authorList>
            <person name="Sun L."/>
        </authorList>
    </citation>
    <scope>NUCLEOTIDE SEQUENCE [LARGE SCALE GENOMIC DNA]</scope>
    <source>
        <strain evidence="3">ASW11-19</strain>
    </source>
</reference>
<dbReference type="RefSeq" id="WP_262993150.1">
    <property type="nucleotide sequence ID" value="NZ_JAOTJC010000007.1"/>
</dbReference>
<feature type="coiled-coil region" evidence="1">
    <location>
        <begin position="187"/>
        <end position="379"/>
    </location>
</feature>
<dbReference type="EMBL" id="JAOTJC010000007">
    <property type="protein sequence ID" value="MCU7554446.1"/>
    <property type="molecule type" value="Genomic_DNA"/>
</dbReference>
<accession>A0ABT2VMA2</accession>
<name>A0ABT2VMA2_9ALTE</name>
<protein>
    <submittedName>
        <fullName evidence="2">Uncharacterized protein</fullName>
    </submittedName>
</protein>
<evidence type="ECO:0000256" key="1">
    <source>
        <dbReference type="SAM" id="Coils"/>
    </source>
</evidence>
<sequence length="708" mass="80771">MSQAIIAPDENILKLNYPNNEYIKTGSLASDVDWLDAGGNYTTEAFLATIGESENDVDIAFATEKADDAKLRFILPTLAQYLLIGLRETSLEKDALRQRVDKWSAYFRALQHYCYIYSKESVIEACDCLDANQKKFSRVLEASLKLDPNLALFIAECDGFVAASEGGEWLNATYVTLELAQSHHQLLENLEYQANQAIDASKQLEDAVSREKADNELLKLQVEQLQEELEVTFKKLQTETDSTTNKQRKITELEAQLTDNTTQIARLSAELKKLEDLQQAQEAQASQKQPAENKELELLQLQIAQMQEEYERVYKRAEEEKREYLALKTKLIDGTNVSTELTHELTNAMNEQELLQLQIKQLQEELEFYFVEYQKLKSEGGSQQDESLNEYKERIAARFPTLVLTESVTLTGGISREDLQRITVRLTNVEHANNHWDAFSFTVNERNGVLELEFHAPTEKRVYPLSKFIKTGSSKVSDFSILTPFTDAGKKALNSLTNDDKLMLVGLLEEVQAKLEAREVATTEATQQLDLSSWPSKLNTLREALVPLVSTTPAEKPLRFKKLTLKQNMVGPSNEHLLISVEGLRHRVKSFANYEIKIGAKQIKGEDFTNYGSLEFRELANKQAPLATWPPEQEDKWGPKLVLDLPEKLNENQKTAIEKLKEEDREFISELLKQLADRLHTLDLKRLKLNQPLKNWQSLLSNMIDKFS</sequence>
<evidence type="ECO:0000313" key="2">
    <source>
        <dbReference type="EMBL" id="MCU7554446.1"/>
    </source>
</evidence>
<evidence type="ECO:0000313" key="3">
    <source>
        <dbReference type="Proteomes" id="UP001209257"/>
    </source>
</evidence>
<dbReference type="Proteomes" id="UP001209257">
    <property type="component" value="Unassembled WGS sequence"/>
</dbReference>